<evidence type="ECO:0000259" key="7">
    <source>
        <dbReference type="SMART" id="SM00574"/>
    </source>
</evidence>
<organism evidence="8 9">
    <name type="scientific">Rhododendron griersonianum</name>
    <dbReference type="NCBI Taxonomy" id="479676"/>
    <lineage>
        <taxon>Eukaryota</taxon>
        <taxon>Viridiplantae</taxon>
        <taxon>Streptophyta</taxon>
        <taxon>Embryophyta</taxon>
        <taxon>Tracheophyta</taxon>
        <taxon>Spermatophyta</taxon>
        <taxon>Magnoliopsida</taxon>
        <taxon>eudicotyledons</taxon>
        <taxon>Gunneridae</taxon>
        <taxon>Pentapetalae</taxon>
        <taxon>asterids</taxon>
        <taxon>Ericales</taxon>
        <taxon>Ericaceae</taxon>
        <taxon>Ericoideae</taxon>
        <taxon>Rhodoreae</taxon>
        <taxon>Rhododendron</taxon>
    </lineage>
</organism>
<protein>
    <recommendedName>
        <fullName evidence="7">POX domain-containing protein</fullName>
    </recommendedName>
</protein>
<comment type="caution">
    <text evidence="8">The sequence shown here is derived from an EMBL/GenBank/DDBJ whole genome shotgun (WGS) entry which is preliminary data.</text>
</comment>
<feature type="compositionally biased region" description="Gly residues" evidence="6">
    <location>
        <begin position="206"/>
        <end position="226"/>
    </location>
</feature>
<feature type="region of interest" description="Disordered" evidence="6">
    <location>
        <begin position="192"/>
        <end position="226"/>
    </location>
</feature>
<evidence type="ECO:0000256" key="3">
    <source>
        <dbReference type="ARBA" id="ARBA00023155"/>
    </source>
</evidence>
<keyword evidence="5" id="KW-0539">Nucleus</keyword>
<dbReference type="InterPro" id="IPR050224">
    <property type="entry name" value="TALE_homeobox"/>
</dbReference>
<dbReference type="Proteomes" id="UP000823749">
    <property type="component" value="Chromosome 5"/>
</dbReference>
<feature type="compositionally biased region" description="Polar residues" evidence="6">
    <location>
        <begin position="380"/>
        <end position="393"/>
    </location>
</feature>
<sequence>MAEGFEPYHVPQQSRRDKLRVQCAALDNHNHHHHPHPLQQGCAGLLPLYDPSLLLSCAAPCSPIKEETHLNLISLYNMDPQNPNNNNPFLFAPQNISLFSNNNSEPLSLSLSSNKTHEASLPLELNLQRYEGSAVYDVVGSGPNDLLSRSAVPLGPFTGYASVLKGSRFLKPAQLLLEEVCDVGRGRYVENVTPEPGLMDPTVENLGGGDEAGSGGDSGGGGGGGEQMRKKRYKYYYQQMQGVVASFESVAGLSNAAPYANLALKAMSKHFRSLKNAITDQLQFTSKAQNYRKDETQRFGNSDNIYSQRAVNSSGIHDQPVWRPQRGLPERAVSNWFINARVRLWKPMVEEIHMLETRQSKKASQMEEQNADRPTHHLPTATSIAAENPSTSTKRTRNEFLDMPSGINGDPMSLSYANLSHHQHMGAGTSNVVGSGGVSLTLGLHQNNGIGLSEPFPIHAARRFGLDSSSDAYALGGFEDQSRHFGRDYSGGQLLHDFVG</sequence>
<dbReference type="InterPro" id="IPR006563">
    <property type="entry name" value="POX_dom"/>
</dbReference>
<evidence type="ECO:0000256" key="5">
    <source>
        <dbReference type="ARBA" id="ARBA00023242"/>
    </source>
</evidence>
<dbReference type="GO" id="GO:0005634">
    <property type="term" value="C:nucleus"/>
    <property type="evidence" value="ECO:0007669"/>
    <property type="project" value="UniProtKB-SubCell"/>
</dbReference>
<feature type="region of interest" description="Disordered" evidence="6">
    <location>
        <begin position="358"/>
        <end position="397"/>
    </location>
</feature>
<dbReference type="SMART" id="SM00574">
    <property type="entry name" value="POX"/>
    <property type="match status" value="1"/>
</dbReference>
<keyword evidence="2" id="KW-0238">DNA-binding</keyword>
<dbReference type="CDD" id="cd00086">
    <property type="entry name" value="homeodomain"/>
    <property type="match status" value="1"/>
</dbReference>
<dbReference type="SUPFAM" id="SSF46689">
    <property type="entry name" value="Homeodomain-like"/>
    <property type="match status" value="1"/>
</dbReference>
<dbReference type="InterPro" id="IPR001356">
    <property type="entry name" value="HD"/>
</dbReference>
<reference evidence="8" key="1">
    <citation type="submission" date="2020-08" db="EMBL/GenBank/DDBJ databases">
        <title>Plant Genome Project.</title>
        <authorList>
            <person name="Zhang R.-G."/>
        </authorList>
    </citation>
    <scope>NUCLEOTIDE SEQUENCE</scope>
    <source>
        <strain evidence="8">WSP0</strain>
        <tissue evidence="8">Leaf</tissue>
    </source>
</reference>
<keyword evidence="9" id="KW-1185">Reference proteome</keyword>
<evidence type="ECO:0000256" key="6">
    <source>
        <dbReference type="SAM" id="MobiDB-lite"/>
    </source>
</evidence>
<proteinExistence type="predicted"/>
<evidence type="ECO:0000256" key="1">
    <source>
        <dbReference type="ARBA" id="ARBA00004123"/>
    </source>
</evidence>
<dbReference type="Pfam" id="PF07526">
    <property type="entry name" value="POX"/>
    <property type="match status" value="1"/>
</dbReference>
<keyword evidence="4" id="KW-0804">Transcription</keyword>
<comment type="subcellular location">
    <subcellularLocation>
        <location evidence="1">Nucleus</location>
    </subcellularLocation>
</comment>
<dbReference type="PANTHER" id="PTHR11850">
    <property type="entry name" value="HOMEOBOX PROTEIN TRANSCRIPTION FACTORS"/>
    <property type="match status" value="1"/>
</dbReference>
<evidence type="ECO:0000313" key="8">
    <source>
        <dbReference type="EMBL" id="KAG5550304.1"/>
    </source>
</evidence>
<dbReference type="AlphaFoldDB" id="A0AAV6KDB1"/>
<evidence type="ECO:0000256" key="2">
    <source>
        <dbReference type="ARBA" id="ARBA00023125"/>
    </source>
</evidence>
<gene>
    <name evidence="8" type="ORF">RHGRI_015310</name>
</gene>
<name>A0AAV6KDB1_9ERIC</name>
<dbReference type="Gene3D" id="1.10.10.60">
    <property type="entry name" value="Homeodomain-like"/>
    <property type="match status" value="1"/>
</dbReference>
<keyword evidence="3" id="KW-0371">Homeobox</keyword>
<dbReference type="GO" id="GO:0003677">
    <property type="term" value="F:DNA binding"/>
    <property type="evidence" value="ECO:0007669"/>
    <property type="project" value="UniProtKB-KW"/>
</dbReference>
<feature type="domain" description="POX" evidence="7">
    <location>
        <begin position="158"/>
        <end position="280"/>
    </location>
</feature>
<accession>A0AAV6KDB1</accession>
<dbReference type="EMBL" id="JACTNZ010000005">
    <property type="protein sequence ID" value="KAG5550304.1"/>
    <property type="molecule type" value="Genomic_DNA"/>
</dbReference>
<evidence type="ECO:0000313" key="9">
    <source>
        <dbReference type="Proteomes" id="UP000823749"/>
    </source>
</evidence>
<evidence type="ECO:0000256" key="4">
    <source>
        <dbReference type="ARBA" id="ARBA00023163"/>
    </source>
</evidence>
<dbReference type="InterPro" id="IPR009057">
    <property type="entry name" value="Homeodomain-like_sf"/>
</dbReference>